<evidence type="ECO:0000313" key="2">
    <source>
        <dbReference type="Proteomes" id="UP000789901"/>
    </source>
</evidence>
<protein>
    <submittedName>
        <fullName evidence="1">25723_t:CDS:1</fullName>
    </submittedName>
</protein>
<proteinExistence type="predicted"/>
<dbReference type="EMBL" id="CAJVQB010048645">
    <property type="protein sequence ID" value="CAG8834092.1"/>
    <property type="molecule type" value="Genomic_DNA"/>
</dbReference>
<name>A0ABN7WLS1_GIGMA</name>
<dbReference type="Proteomes" id="UP000789901">
    <property type="component" value="Unassembled WGS sequence"/>
</dbReference>
<reference evidence="1 2" key="1">
    <citation type="submission" date="2021-06" db="EMBL/GenBank/DDBJ databases">
        <authorList>
            <person name="Kallberg Y."/>
            <person name="Tangrot J."/>
            <person name="Rosling A."/>
        </authorList>
    </citation>
    <scope>NUCLEOTIDE SEQUENCE [LARGE SCALE GENOMIC DNA]</scope>
    <source>
        <strain evidence="1 2">120-4 pot B 10/14</strain>
    </source>
</reference>
<gene>
    <name evidence="1" type="ORF">GMARGA_LOCUS31879</name>
</gene>
<feature type="non-terminal residue" evidence="1">
    <location>
        <position position="1"/>
    </location>
</feature>
<accession>A0ABN7WLS1</accession>
<feature type="non-terminal residue" evidence="1">
    <location>
        <position position="177"/>
    </location>
</feature>
<evidence type="ECO:0000313" key="1">
    <source>
        <dbReference type="EMBL" id="CAG8834092.1"/>
    </source>
</evidence>
<keyword evidence="2" id="KW-1185">Reference proteome</keyword>
<comment type="caution">
    <text evidence="1">The sequence shown here is derived from an EMBL/GenBank/DDBJ whole genome shotgun (WGS) entry which is preliminary data.</text>
</comment>
<organism evidence="1 2">
    <name type="scientific">Gigaspora margarita</name>
    <dbReference type="NCBI Taxonomy" id="4874"/>
    <lineage>
        <taxon>Eukaryota</taxon>
        <taxon>Fungi</taxon>
        <taxon>Fungi incertae sedis</taxon>
        <taxon>Mucoromycota</taxon>
        <taxon>Glomeromycotina</taxon>
        <taxon>Glomeromycetes</taxon>
        <taxon>Diversisporales</taxon>
        <taxon>Gigasporaceae</taxon>
        <taxon>Gigaspora</taxon>
    </lineage>
</organism>
<sequence length="177" mass="20410">LSEKVGTLEPQYKLVKQSNKKKKQNKNINLAMVESSKEDEIIESQEETLLLGTNWFDKSHAKLDFDKNTVSVWYLGKQVTVNTTHVSNNSLLQELEEFTDEEDWIDELENNNEVQKVFFSNNTSSEEDNLFYNPWSDNNPAIYLADSSESLLNKNTHVFTQKISKDEQTVVLGQTDL</sequence>